<evidence type="ECO:0000313" key="3">
    <source>
        <dbReference type="Proteomes" id="UP001238467"/>
    </source>
</evidence>
<evidence type="ECO:0000313" key="2">
    <source>
        <dbReference type="EMBL" id="MDQ0347363.1"/>
    </source>
</evidence>
<keyword evidence="1" id="KW-0973">c-di-GMP</keyword>
<comment type="subcellular location">
    <subcellularLocation>
        <location evidence="1">Cell inner membrane</location>
    </subcellularLocation>
</comment>
<protein>
    <recommendedName>
        <fullName evidence="1">Cyclic di-GMP-binding protein</fullName>
    </recommendedName>
    <alternativeName>
        <fullName evidence="1">Cellulose synthase regulatory subunit</fullName>
    </alternativeName>
</protein>
<keyword evidence="1" id="KW-1003">Cell membrane</keyword>
<comment type="similarity">
    <text evidence="1">Belongs to the AcsB/BcsB family.</text>
</comment>
<comment type="caution">
    <text evidence="2">The sequence shown here is derived from an EMBL/GenBank/DDBJ whole genome shotgun (WGS) entry which is preliminary data.</text>
</comment>
<gene>
    <name evidence="2" type="ORF">J2S76_001787</name>
</gene>
<dbReference type="Proteomes" id="UP001238467">
    <property type="component" value="Unassembled WGS sequence"/>
</dbReference>
<keyword evidence="1" id="KW-0135">Cellulose biosynthesis</keyword>
<accession>A0ABU0DG09</accession>
<name>A0ABU0DG09_9HYPH</name>
<dbReference type="Pfam" id="PF03170">
    <property type="entry name" value="BcsB"/>
    <property type="match status" value="1"/>
</dbReference>
<comment type="function">
    <text evidence="1">Binds the cellulose synthase activator, bis-(3'-5') cyclic diguanylic acid (c-di-GMP).</text>
</comment>
<dbReference type="EMBL" id="JAUSUH010000003">
    <property type="protein sequence ID" value="MDQ0347363.1"/>
    <property type="molecule type" value="Genomic_DNA"/>
</dbReference>
<feature type="chain" id="PRO_5044989495" description="Cyclic di-GMP-binding protein" evidence="1">
    <location>
        <begin position="27"/>
        <end position="881"/>
    </location>
</feature>
<keyword evidence="3" id="KW-1185">Reference proteome</keyword>
<keyword evidence="1" id="KW-0812">Transmembrane</keyword>
<keyword evidence="1" id="KW-0997">Cell inner membrane</keyword>
<feature type="signal peptide" evidence="1">
    <location>
        <begin position="1"/>
        <end position="26"/>
    </location>
</feature>
<keyword evidence="1" id="KW-0472">Membrane</keyword>
<reference evidence="2 3" key="1">
    <citation type="submission" date="2023-07" db="EMBL/GenBank/DDBJ databases">
        <title>Genomic Encyclopedia of Type Strains, Phase IV (KMG-IV): sequencing the most valuable type-strain genomes for metagenomic binning, comparative biology and taxonomic classification.</title>
        <authorList>
            <person name="Goeker M."/>
        </authorList>
    </citation>
    <scope>NUCLEOTIDE SEQUENCE [LARGE SCALE GENOMIC DNA]</scope>
    <source>
        <strain evidence="2 3">DSM 1277</strain>
    </source>
</reference>
<comment type="pathway">
    <text evidence="1">Glycan metabolism; bacterial cellulose biosynthesis.</text>
</comment>
<dbReference type="InterPro" id="IPR018513">
    <property type="entry name" value="Cell_synthase_bac"/>
</dbReference>
<evidence type="ECO:0000256" key="1">
    <source>
        <dbReference type="RuleBase" id="RU365021"/>
    </source>
</evidence>
<keyword evidence="1" id="KW-0732">Signal</keyword>
<comment type="subunit">
    <text evidence="1">Tightly associated with the cellulose synthase catalytic subunit.</text>
</comment>
<dbReference type="Gene3D" id="2.60.120.260">
    <property type="entry name" value="Galactose-binding domain-like"/>
    <property type="match status" value="2"/>
</dbReference>
<organism evidence="2 3">
    <name type="scientific">Ancylobacter vacuolatus</name>
    <dbReference type="NCBI Taxonomy" id="223389"/>
    <lineage>
        <taxon>Bacteria</taxon>
        <taxon>Pseudomonadati</taxon>
        <taxon>Pseudomonadota</taxon>
        <taxon>Alphaproteobacteria</taxon>
        <taxon>Hyphomicrobiales</taxon>
        <taxon>Xanthobacteraceae</taxon>
        <taxon>Ancylobacter</taxon>
    </lineage>
</organism>
<keyword evidence="1" id="KW-1133">Transmembrane helix</keyword>
<sequence>MKTPLSSLPGGALLAALLLATFGAAAQPAFDMNEGTAAPVGAVVSPAFDMRKDGTGAGAARAPIFDIQGRMRWPGDPVPVPAMTAPTGAPFTMTAPGAAGASGATPQPGTAAPGDVAPFQMQPGQQIATASAKTEVAGPIAPDRFIVPVPRLRLEGESVSRSWVTYFTQQEVERPVTLLIAYVNAIYVMPELSRLRVTINGQYVTEISIASPQGPTQVKAAIPAGVLRAGGNLIRLDMQAVHRTDCSIESTYDLWMELDNELTGVSFAGGPVSPPSMVDDLPAVGVDTRGTTHIRFVHAGPIEPHQSAQMLLAAQALALRGRYSHPVVSIVGPDPGPPAPGTLNVVLGSPEDLRNAMAFPPPMAANQPLVRFVNDSRAGGTVLVLAGETARTVEAAIDRLASGSGQSDDNKVMTSSRFAPDTPFFTGAGSVRFSELGVATQEFSGRRLRMRFPIGLPADFYGAANGQARILLDAAYAPSVRPGSQLSVYVNGSLASAYMLTEPHGGLMERKVIKVPLTHFRAGINRVWIEITLDVEADEICGPGATLERQQRFVVFDSSQFVMDNFARIGTSPNLAAFVGRGFPYFQSTQPVAVVMRHDVSTVAAAATVMARLALSHEGTTLVETAPAPASLASRPVLFIGDINHIPPDVLRQVRVVDASKIRWLADPPGDGEGRGPAPTWDGSLTSSPVQFPMLDSAVRVRSGSGNDDIYGRWRDEVAGESVISTELLRFQRWVSATFGISLTFPGAGGAEEPFNPPPNTSVLLAQGFAPNSDAVWTLIAGHTDESLDAAIDDFTLPEYWLKAFGQAAAFDASNGQMDIRTASDRRFIVTEALGPSNLRLIAANWLSLNIVTYALVLVLCCIAFAIVTSLLLRRRARGGG</sequence>
<dbReference type="RefSeq" id="WP_307059596.1">
    <property type="nucleotide sequence ID" value="NZ_JAUSUH010000003.1"/>
</dbReference>
<proteinExistence type="inferred from homology"/>
<feature type="transmembrane region" description="Helical" evidence="1">
    <location>
        <begin position="851"/>
        <end position="873"/>
    </location>
</feature>